<evidence type="ECO:0000313" key="7">
    <source>
        <dbReference type="EMBL" id="KAL2511944.1"/>
    </source>
</evidence>
<evidence type="ECO:0000256" key="2">
    <source>
        <dbReference type="ARBA" id="ARBA00022679"/>
    </source>
</evidence>
<gene>
    <name evidence="7" type="ORF">Adt_17544</name>
</gene>
<protein>
    <recommendedName>
        <fullName evidence="5">Glycosyltransferase</fullName>
        <ecNumber evidence="5">2.4.1.-</ecNumber>
    </recommendedName>
</protein>
<comment type="caution">
    <text evidence="7">The sequence shown here is derived from an EMBL/GenBank/DDBJ whole genome shotgun (WGS) entry which is preliminary data.</text>
</comment>
<keyword evidence="4" id="KW-0328">Glycosyltransferase</keyword>
<evidence type="ECO:0000256" key="1">
    <source>
        <dbReference type="ARBA" id="ARBA00009995"/>
    </source>
</evidence>
<feature type="domain" description="Glycosyltransferase N-terminal" evidence="6">
    <location>
        <begin position="13"/>
        <end position="137"/>
    </location>
</feature>
<dbReference type="AlphaFoldDB" id="A0ABD1TH26"/>
<dbReference type="InterPro" id="IPR002213">
    <property type="entry name" value="UDP_glucos_trans"/>
</dbReference>
<dbReference type="InterPro" id="IPR035595">
    <property type="entry name" value="UDP_glycos_trans_CS"/>
</dbReference>
<dbReference type="Pfam" id="PF00201">
    <property type="entry name" value="UDPGT"/>
    <property type="match status" value="1"/>
</dbReference>
<dbReference type="GO" id="GO:0035251">
    <property type="term" value="F:UDP-glucosyltransferase activity"/>
    <property type="evidence" value="ECO:0007669"/>
    <property type="project" value="UniProtKB-ARBA"/>
</dbReference>
<proteinExistence type="inferred from homology"/>
<dbReference type="PANTHER" id="PTHR11926">
    <property type="entry name" value="GLUCOSYL/GLUCURONOSYL TRANSFERASES"/>
    <property type="match status" value="1"/>
</dbReference>
<comment type="similarity">
    <text evidence="1 4">Belongs to the UDP-glycosyltransferase family.</text>
</comment>
<keyword evidence="8" id="KW-1185">Reference proteome</keyword>
<sequence length="485" mass="54447">MSHFSEPDKPHAVFLPFPAQGHIIPMLKLAILLHHRDFYITFVNTEYNHRRLQKSGAAGSKSPDFQFETIPDGLPPEDSDTTQHIPSLCLSLKENGLALIRQLLVKLNSSTGGVPPVTCIISDAIMSFAIVAADEIGVPCVGFRTTNACSFLCNKYLRKIMEKGLIPLKDSSYLTNGYLDITVDFIPSLKNVRLREFPSFIRTTDINDPMLTFILGETERNSKATAIIFNTFDALEAEVLSALSPLCPPVYAIGPVHLLVNQLPENSLKFMGGNLWKEELECIEWLNSKKPNSVVYVNFGSITVLTPQQLVEFSWGLANSKKNFFWIIRSDTIVGDSANLPSEFVEETKERGLIARWCPQEQVLNHPSIGVFLTHCGWNSTIESICCGVPMICWPFFADQFINCRFACTEWGVGWEIDNNVNRNEVENIVRGLIDGDKGKQMKIKAIEWKNKAKEATEINGSSYTNLDTLVKNVLLSRRNKRKDI</sequence>
<dbReference type="Pfam" id="PF26168">
    <property type="entry name" value="Glyco_transf_N"/>
    <property type="match status" value="1"/>
</dbReference>
<dbReference type="Gene3D" id="3.40.50.2000">
    <property type="entry name" value="Glycogen Phosphorylase B"/>
    <property type="match status" value="2"/>
</dbReference>
<name>A0ABD1TH26_9LAMI</name>
<dbReference type="SUPFAM" id="SSF53756">
    <property type="entry name" value="UDP-Glycosyltransferase/glycogen phosphorylase"/>
    <property type="match status" value="1"/>
</dbReference>
<evidence type="ECO:0000256" key="5">
    <source>
        <dbReference type="RuleBase" id="RU362057"/>
    </source>
</evidence>
<organism evidence="7 8">
    <name type="scientific">Abeliophyllum distichum</name>
    <dbReference type="NCBI Taxonomy" id="126358"/>
    <lineage>
        <taxon>Eukaryota</taxon>
        <taxon>Viridiplantae</taxon>
        <taxon>Streptophyta</taxon>
        <taxon>Embryophyta</taxon>
        <taxon>Tracheophyta</taxon>
        <taxon>Spermatophyta</taxon>
        <taxon>Magnoliopsida</taxon>
        <taxon>eudicotyledons</taxon>
        <taxon>Gunneridae</taxon>
        <taxon>Pentapetalae</taxon>
        <taxon>asterids</taxon>
        <taxon>lamiids</taxon>
        <taxon>Lamiales</taxon>
        <taxon>Oleaceae</taxon>
        <taxon>Forsythieae</taxon>
        <taxon>Abeliophyllum</taxon>
    </lineage>
</organism>
<dbReference type="Proteomes" id="UP001604336">
    <property type="component" value="Unassembled WGS sequence"/>
</dbReference>
<dbReference type="InterPro" id="IPR058980">
    <property type="entry name" value="Glyco_transf_N"/>
</dbReference>
<dbReference type="FunFam" id="3.40.50.2000:FF:000055">
    <property type="entry name" value="Glycosyltransferase"/>
    <property type="match status" value="1"/>
</dbReference>
<accession>A0ABD1TH26</accession>
<dbReference type="EC" id="2.4.1.-" evidence="5"/>
<reference evidence="8" key="1">
    <citation type="submission" date="2024-07" db="EMBL/GenBank/DDBJ databases">
        <title>Two chromosome-level genome assemblies of Korean endemic species Abeliophyllum distichum and Forsythia ovata (Oleaceae).</title>
        <authorList>
            <person name="Jang H."/>
        </authorList>
    </citation>
    <scope>NUCLEOTIDE SEQUENCE [LARGE SCALE GENOMIC DNA]</scope>
</reference>
<evidence type="ECO:0000256" key="4">
    <source>
        <dbReference type="RuleBase" id="RU003718"/>
    </source>
</evidence>
<evidence type="ECO:0000313" key="8">
    <source>
        <dbReference type="Proteomes" id="UP001604336"/>
    </source>
</evidence>
<dbReference type="CDD" id="cd03784">
    <property type="entry name" value="GT1_Gtf-like"/>
    <property type="match status" value="1"/>
</dbReference>
<dbReference type="PROSITE" id="PS00375">
    <property type="entry name" value="UDPGT"/>
    <property type="match status" value="1"/>
</dbReference>
<dbReference type="FunFam" id="3.40.50.2000:FF:000027">
    <property type="entry name" value="Glycosyltransferase"/>
    <property type="match status" value="1"/>
</dbReference>
<comment type="catalytic activity">
    <reaction evidence="3">
        <text>7-deoxyloganetin + UDP-alpha-D-glucose = 7-deoxyloganin + UDP + H(+)</text>
        <dbReference type="Rhea" id="RHEA:39899"/>
        <dbReference type="ChEBI" id="CHEBI:15378"/>
        <dbReference type="ChEBI" id="CHEBI:18370"/>
        <dbReference type="ChEBI" id="CHEBI:58223"/>
        <dbReference type="ChEBI" id="CHEBI:58885"/>
        <dbReference type="ChEBI" id="CHEBI:76849"/>
        <dbReference type="EC" id="2.4.1.324"/>
    </reaction>
</comment>
<dbReference type="PANTHER" id="PTHR11926:SF1445">
    <property type="entry name" value="GLYCOSYLTRANSFERASE"/>
    <property type="match status" value="1"/>
</dbReference>
<dbReference type="EMBL" id="JBFOLK010000005">
    <property type="protein sequence ID" value="KAL2511944.1"/>
    <property type="molecule type" value="Genomic_DNA"/>
</dbReference>
<evidence type="ECO:0000259" key="6">
    <source>
        <dbReference type="Pfam" id="PF26168"/>
    </source>
</evidence>
<keyword evidence="2 4" id="KW-0808">Transferase</keyword>
<evidence type="ECO:0000256" key="3">
    <source>
        <dbReference type="ARBA" id="ARBA00051003"/>
    </source>
</evidence>